<proteinExistence type="predicted"/>
<name>A0ACD3SSI5_9BURK</name>
<gene>
    <name evidence="1" type="ORF">MW7_003525</name>
</gene>
<reference evidence="1" key="1">
    <citation type="submission" date="2019-05" db="EMBL/GenBank/DDBJ databases">
        <title>Revised genome assembly of Burkholderiaceae (previously Ralstonia) sp. PBA.</title>
        <authorList>
            <person name="Gan H.M."/>
        </authorList>
    </citation>
    <scope>NUCLEOTIDE SEQUENCE</scope>
    <source>
        <strain evidence="1">PBA</strain>
    </source>
</reference>
<comment type="caution">
    <text evidence="1">The sequence shown here is derived from an EMBL/GenBank/DDBJ whole genome shotgun (WGS) entry which is preliminary data.</text>
</comment>
<dbReference type="Proteomes" id="UP000004277">
    <property type="component" value="Unassembled WGS sequence"/>
</dbReference>
<protein>
    <submittedName>
        <fullName evidence="1">Nitroreductase family protein</fullName>
    </submittedName>
</protein>
<organism evidence="1 2">
    <name type="scientific">Imbroritus primus</name>
    <dbReference type="NCBI Taxonomy" id="3058603"/>
    <lineage>
        <taxon>Bacteria</taxon>
        <taxon>Pseudomonadati</taxon>
        <taxon>Pseudomonadota</taxon>
        <taxon>Betaproteobacteria</taxon>
        <taxon>Burkholderiales</taxon>
        <taxon>Burkholderiaceae</taxon>
        <taxon>Imbroritus</taxon>
    </lineage>
</organism>
<sequence>MAPKLALVHLAGDTERAITPDASRPWMARRSVRRYTPRAIAPELIEQLLEAAVCAPSAHNRQPWRFAVMSSARHKHALATAMGARLRRDRQGDNDPDEAIEADVARSYARITGAATVMIVCLTMEDMDRYPDPVRSRNEYQMAVQSTAMAGQNLLVAAQDAGLAGCWLCAPMFCPDTVRAALDLPEHWEPQGMITLGYPANAGKPFTRRPLADVALILPD</sequence>
<evidence type="ECO:0000313" key="2">
    <source>
        <dbReference type="Proteomes" id="UP000004277"/>
    </source>
</evidence>
<evidence type="ECO:0000313" key="1">
    <source>
        <dbReference type="EMBL" id="TMS59264.1"/>
    </source>
</evidence>
<accession>A0ACD3SSI5</accession>
<dbReference type="EMBL" id="AKCV02000011">
    <property type="protein sequence ID" value="TMS59264.1"/>
    <property type="molecule type" value="Genomic_DNA"/>
</dbReference>
<keyword evidence="2" id="KW-1185">Reference proteome</keyword>